<accession>A0A1J8QJE9</accession>
<proteinExistence type="predicted"/>
<comment type="caution">
    <text evidence="1">The sequence shown here is derived from an EMBL/GenBank/DDBJ whole genome shotgun (WGS) entry which is preliminary data.</text>
</comment>
<evidence type="ECO:0000313" key="1">
    <source>
        <dbReference type="EMBL" id="OJA13713.1"/>
    </source>
</evidence>
<evidence type="ECO:0000313" key="2">
    <source>
        <dbReference type="Proteomes" id="UP000183567"/>
    </source>
</evidence>
<dbReference type="AlphaFoldDB" id="A0A1J8QJE9"/>
<sequence length="74" mass="8326">MRILPWMWKLAALQPGHTLHLQQISLQTTSCLILRKANSRCKFNPLLPQSIVPPPALMPVVLPSLQLLHPLSMP</sequence>
<name>A0A1J8QJE9_9AGAM</name>
<feature type="non-terminal residue" evidence="1">
    <location>
        <position position="74"/>
    </location>
</feature>
<protein>
    <submittedName>
        <fullName evidence="1">Uncharacterized protein</fullName>
    </submittedName>
</protein>
<keyword evidence="2" id="KW-1185">Reference proteome</keyword>
<reference evidence="1 2" key="1">
    <citation type="submission" date="2016-03" db="EMBL/GenBank/DDBJ databases">
        <title>Comparative genomics of the ectomycorrhizal sister species Rhizopogon vinicolor and Rhizopogon vesiculosus (Basidiomycota: Boletales) reveals a divergence of the mating type B locus.</title>
        <authorList>
            <person name="Mujic A.B."/>
            <person name="Kuo A."/>
            <person name="Tritt A."/>
            <person name="Lipzen A."/>
            <person name="Chen C."/>
            <person name="Johnson J."/>
            <person name="Sharma A."/>
            <person name="Barry K."/>
            <person name="Grigoriev I.V."/>
            <person name="Spatafora J.W."/>
        </authorList>
    </citation>
    <scope>NUCLEOTIDE SEQUENCE [LARGE SCALE GENOMIC DNA]</scope>
    <source>
        <strain evidence="1 2">AM-OR11-056</strain>
    </source>
</reference>
<gene>
    <name evidence="1" type="ORF">AZE42_14196</name>
</gene>
<dbReference type="EMBL" id="LVVM01004037">
    <property type="protein sequence ID" value="OJA13713.1"/>
    <property type="molecule type" value="Genomic_DNA"/>
</dbReference>
<organism evidence="1 2">
    <name type="scientific">Rhizopogon vesiculosus</name>
    <dbReference type="NCBI Taxonomy" id="180088"/>
    <lineage>
        <taxon>Eukaryota</taxon>
        <taxon>Fungi</taxon>
        <taxon>Dikarya</taxon>
        <taxon>Basidiomycota</taxon>
        <taxon>Agaricomycotina</taxon>
        <taxon>Agaricomycetes</taxon>
        <taxon>Agaricomycetidae</taxon>
        <taxon>Boletales</taxon>
        <taxon>Suillineae</taxon>
        <taxon>Rhizopogonaceae</taxon>
        <taxon>Rhizopogon</taxon>
    </lineage>
</organism>
<dbReference type="Proteomes" id="UP000183567">
    <property type="component" value="Unassembled WGS sequence"/>
</dbReference>